<gene>
    <name evidence="3" type="ORF">MTR_1236s0010</name>
</gene>
<dbReference type="PANTHER" id="PTHR33463">
    <property type="entry name" value="NB-ARC DOMAIN-CONTAINING PROTEIN-RELATED"/>
    <property type="match status" value="1"/>
</dbReference>
<organism evidence="3 5">
    <name type="scientific">Medicago truncatula</name>
    <name type="common">Barrel medic</name>
    <name type="synonym">Medicago tribuloides</name>
    <dbReference type="NCBI Taxonomy" id="3880"/>
    <lineage>
        <taxon>Eukaryota</taxon>
        <taxon>Viridiplantae</taxon>
        <taxon>Streptophyta</taxon>
        <taxon>Embryophyta</taxon>
        <taxon>Tracheophyta</taxon>
        <taxon>Spermatophyta</taxon>
        <taxon>Magnoliopsida</taxon>
        <taxon>eudicotyledons</taxon>
        <taxon>Gunneridae</taxon>
        <taxon>Pentapetalae</taxon>
        <taxon>rosids</taxon>
        <taxon>fabids</taxon>
        <taxon>Fabales</taxon>
        <taxon>Fabaceae</taxon>
        <taxon>Papilionoideae</taxon>
        <taxon>50 kb inversion clade</taxon>
        <taxon>NPAAA clade</taxon>
        <taxon>Hologalegina</taxon>
        <taxon>IRL clade</taxon>
        <taxon>Trifolieae</taxon>
        <taxon>Medicago</taxon>
    </lineage>
</organism>
<dbReference type="EnsemblPlants" id="KEH15372">
    <property type="protein sequence ID" value="KEH15372"/>
    <property type="gene ID" value="MTR_1236s0010"/>
</dbReference>
<dbReference type="Pfam" id="PF23247">
    <property type="entry name" value="LRR_RPS2"/>
    <property type="match status" value="1"/>
</dbReference>
<dbReference type="InterPro" id="IPR057135">
    <property type="entry name" value="At4g27190-like_LRR"/>
</dbReference>
<reference evidence="4" key="3">
    <citation type="submission" date="2015-06" db="UniProtKB">
        <authorList>
            <consortium name="EnsemblPlants"/>
        </authorList>
    </citation>
    <scope>IDENTIFICATION</scope>
    <source>
        <strain evidence="4">cv. Jemalong A17</strain>
    </source>
</reference>
<evidence type="ECO:0000259" key="2">
    <source>
        <dbReference type="Pfam" id="PF23247"/>
    </source>
</evidence>
<evidence type="ECO:0000313" key="5">
    <source>
        <dbReference type="Proteomes" id="UP000002051"/>
    </source>
</evidence>
<evidence type="ECO:0000313" key="4">
    <source>
        <dbReference type="EnsemblPlants" id="KEH15372"/>
    </source>
</evidence>
<reference evidence="3 5" key="2">
    <citation type="journal article" date="2014" name="BMC Genomics">
        <title>An improved genome release (version Mt4.0) for the model legume Medicago truncatula.</title>
        <authorList>
            <person name="Tang H."/>
            <person name="Krishnakumar V."/>
            <person name="Bidwell S."/>
            <person name="Rosen B."/>
            <person name="Chan A."/>
            <person name="Zhou S."/>
            <person name="Gentzbittel L."/>
            <person name="Childs K.L."/>
            <person name="Yandell M."/>
            <person name="Gundlach H."/>
            <person name="Mayer K.F."/>
            <person name="Schwartz D.C."/>
            <person name="Town C.D."/>
        </authorList>
    </citation>
    <scope>GENOME REANNOTATION</scope>
    <source>
        <strain evidence="3">A17</strain>
        <strain evidence="4 5">cv. Jemalong A17</strain>
    </source>
</reference>
<keyword evidence="5" id="KW-1185">Reference proteome</keyword>
<proteinExistence type="predicted"/>
<feature type="domain" description="Disease resistance protein At4g27190-like leucine-rich repeats" evidence="2">
    <location>
        <begin position="60"/>
        <end position="140"/>
    </location>
</feature>
<keyword evidence="1" id="KW-0611">Plant defense</keyword>
<evidence type="ECO:0000313" key="3">
    <source>
        <dbReference type="EMBL" id="KEH15372.1"/>
    </source>
</evidence>
<dbReference type="InterPro" id="IPR050905">
    <property type="entry name" value="Plant_NBS-LRR"/>
</dbReference>
<dbReference type="EMBL" id="KL403960">
    <property type="protein sequence ID" value="KEH15372.1"/>
    <property type="molecule type" value="Genomic_DNA"/>
</dbReference>
<accession>A0A072TDD1</accession>
<dbReference type="SUPFAM" id="SSF52047">
    <property type="entry name" value="RNI-like"/>
    <property type="match status" value="1"/>
</dbReference>
<dbReference type="AlphaFoldDB" id="A0A072TDD1"/>
<reference evidence="3 5" key="1">
    <citation type="journal article" date="2011" name="Nature">
        <title>The Medicago genome provides insight into the evolution of rhizobial symbioses.</title>
        <authorList>
            <person name="Young N.D."/>
            <person name="Debelle F."/>
            <person name="Oldroyd G.E."/>
            <person name="Geurts R."/>
            <person name="Cannon S.B."/>
            <person name="Udvardi M.K."/>
            <person name="Benedito V.A."/>
            <person name="Mayer K.F."/>
            <person name="Gouzy J."/>
            <person name="Schoof H."/>
            <person name="Van de Peer Y."/>
            <person name="Proost S."/>
            <person name="Cook D.R."/>
            <person name="Meyers B.C."/>
            <person name="Spannagl M."/>
            <person name="Cheung F."/>
            <person name="De Mita S."/>
            <person name="Krishnakumar V."/>
            <person name="Gundlach H."/>
            <person name="Zhou S."/>
            <person name="Mudge J."/>
            <person name="Bharti A.K."/>
            <person name="Murray J.D."/>
            <person name="Naoumkina M.A."/>
            <person name="Rosen B."/>
            <person name="Silverstein K.A."/>
            <person name="Tang H."/>
            <person name="Rombauts S."/>
            <person name="Zhao P.X."/>
            <person name="Zhou P."/>
            <person name="Barbe V."/>
            <person name="Bardou P."/>
            <person name="Bechner M."/>
            <person name="Bellec A."/>
            <person name="Berger A."/>
            <person name="Berges H."/>
            <person name="Bidwell S."/>
            <person name="Bisseling T."/>
            <person name="Choisne N."/>
            <person name="Couloux A."/>
            <person name="Denny R."/>
            <person name="Deshpande S."/>
            <person name="Dai X."/>
            <person name="Doyle J.J."/>
            <person name="Dudez A.M."/>
            <person name="Farmer A.D."/>
            <person name="Fouteau S."/>
            <person name="Franken C."/>
            <person name="Gibelin C."/>
            <person name="Gish J."/>
            <person name="Goldstein S."/>
            <person name="Gonzalez A.J."/>
            <person name="Green P.J."/>
            <person name="Hallab A."/>
            <person name="Hartog M."/>
            <person name="Hua A."/>
            <person name="Humphray S.J."/>
            <person name="Jeong D.H."/>
            <person name="Jing Y."/>
            <person name="Jocker A."/>
            <person name="Kenton S.M."/>
            <person name="Kim D.J."/>
            <person name="Klee K."/>
            <person name="Lai H."/>
            <person name="Lang C."/>
            <person name="Lin S."/>
            <person name="Macmil S.L."/>
            <person name="Magdelenat G."/>
            <person name="Matthews L."/>
            <person name="McCorrison J."/>
            <person name="Monaghan E.L."/>
            <person name="Mun J.H."/>
            <person name="Najar F.Z."/>
            <person name="Nicholson C."/>
            <person name="Noirot C."/>
            <person name="O'Bleness M."/>
            <person name="Paule C.R."/>
            <person name="Poulain J."/>
            <person name="Prion F."/>
            <person name="Qin B."/>
            <person name="Qu C."/>
            <person name="Retzel E.F."/>
            <person name="Riddle C."/>
            <person name="Sallet E."/>
            <person name="Samain S."/>
            <person name="Samson N."/>
            <person name="Sanders I."/>
            <person name="Saurat O."/>
            <person name="Scarpelli C."/>
            <person name="Schiex T."/>
            <person name="Segurens B."/>
            <person name="Severin A.J."/>
            <person name="Sherrier D.J."/>
            <person name="Shi R."/>
            <person name="Sims S."/>
            <person name="Singer S.R."/>
            <person name="Sinharoy S."/>
            <person name="Sterck L."/>
            <person name="Viollet A."/>
            <person name="Wang B.B."/>
            <person name="Wang K."/>
            <person name="Wang M."/>
            <person name="Wang X."/>
            <person name="Warfsmann J."/>
            <person name="Weissenbach J."/>
            <person name="White D.D."/>
            <person name="White J.D."/>
            <person name="Wiley G.B."/>
            <person name="Wincker P."/>
            <person name="Xing Y."/>
            <person name="Yang L."/>
            <person name="Yao Z."/>
            <person name="Ying F."/>
            <person name="Zhai J."/>
            <person name="Zhou L."/>
            <person name="Zuber A."/>
            <person name="Denarie J."/>
            <person name="Dixon R.A."/>
            <person name="May G.D."/>
            <person name="Schwartz D.C."/>
            <person name="Rogers J."/>
            <person name="Quetier F."/>
            <person name="Town C.D."/>
            <person name="Roe B.A."/>
        </authorList>
    </citation>
    <scope>NUCLEOTIDE SEQUENCE [LARGE SCALE GENOMIC DNA]</scope>
    <source>
        <strain evidence="3">A17</strain>
        <strain evidence="4 5">cv. Jemalong A17</strain>
    </source>
</reference>
<evidence type="ECO:0000256" key="1">
    <source>
        <dbReference type="ARBA" id="ARBA00022821"/>
    </source>
</evidence>
<dbReference type="Proteomes" id="UP000002051">
    <property type="component" value="Unassembled WGS sequence"/>
</dbReference>
<dbReference type="InterPro" id="IPR032675">
    <property type="entry name" value="LRR_dom_sf"/>
</dbReference>
<dbReference type="Gene3D" id="3.80.10.10">
    <property type="entry name" value="Ribonuclease Inhibitor"/>
    <property type="match status" value="1"/>
</dbReference>
<dbReference type="HOGENOM" id="CLU_1761476_0_0_1"/>
<protein>
    <recommendedName>
        <fullName evidence="2">Disease resistance protein At4g27190-like leucine-rich repeats domain-containing protein</fullName>
    </recommendedName>
</protein>
<dbReference type="PANTHER" id="PTHR33463:SF209">
    <property type="entry name" value="DISEASE RESISTANCE PROTEIN RPS2-LIKE"/>
    <property type="match status" value="1"/>
</dbReference>
<name>A0A072TDD1_MEDTR</name>
<sequence>MLCNIKKMTLADLAKRKSVFVMSIASKLSLESLTIENCDELEHIIVDIEDGSGGNNRGNNVFPKLKKLKVDDCEKLEYIFGHIDATDHHKNHNNEVTHLHLLSLERLRLDNLPSLIGMCTKHYCTTLPPLTKVELVECSKVDVTSIGDFIVPNYSIKVPT</sequence>